<evidence type="ECO:0000313" key="2">
    <source>
        <dbReference type="Proteomes" id="UP001155182"/>
    </source>
</evidence>
<name>A0A9X2F0C3_9SPHI</name>
<sequence length="533" mass="61727">MLRFFQKSILEKISVLCLFFLIFNSISSIAQTIDTSVYRNKIEEQCFDSFGKTKKVNHLLLLMNTSSKEINEQLYKTAEEKIDKFLSNYNTSDPKLKSVNSLKSIYKNIHAQFLIKYNISVDFKDIFTSGQYNCVTASALFALILDRLGIGYSIKEATDHVYLVVGETGNNMVFETTTPGATVLTFDQKAKERFVEYLEKNKLIKENEVEALGVDSLFNKFFFSEIPINLTHLIGLQYYNQGLDYLNKSDFVNAYKEFSKSSMLYSNEERLKYLKSACLVSLLTYVKSGREEESAYYLAKYANIRYSDFNQLLLKDIYSNISDKLLIKNQEEERYTKIFNQTFALVIDSLAQVDIKRITYYHFSKYYYLKNQFKESLKYLDKLYFMNNNDLEIQGYITYIVTNNLSNSQLNAKIIGEVDSAIAKYPFLASNERIYQLQLANLAYQVSKKYEFGEIAKGEEYLNRLKSTLKKSTLSYGSSGELLAEAFGSAAGYYVRKKQYKTAQALLNNALNYLPDSERLRERIKNIKDFMGK</sequence>
<proteinExistence type="predicted"/>
<organism evidence="1 2">
    <name type="scientific">Solitalea agri</name>
    <dbReference type="NCBI Taxonomy" id="2953739"/>
    <lineage>
        <taxon>Bacteria</taxon>
        <taxon>Pseudomonadati</taxon>
        <taxon>Bacteroidota</taxon>
        <taxon>Sphingobacteriia</taxon>
        <taxon>Sphingobacteriales</taxon>
        <taxon>Sphingobacteriaceae</taxon>
        <taxon>Solitalea</taxon>
    </lineage>
</organism>
<dbReference type="AlphaFoldDB" id="A0A9X2F0C3"/>
<keyword evidence="2" id="KW-1185">Reference proteome</keyword>
<dbReference type="EMBL" id="JAMWYS010000009">
    <property type="protein sequence ID" value="MCO4291740.1"/>
    <property type="molecule type" value="Genomic_DNA"/>
</dbReference>
<protein>
    <recommendedName>
        <fullName evidence="3">Protein SirB1 N-terminal domain-containing protein</fullName>
    </recommendedName>
</protein>
<gene>
    <name evidence="1" type="ORF">NF867_02555</name>
</gene>
<comment type="caution">
    <text evidence="1">The sequence shown here is derived from an EMBL/GenBank/DDBJ whole genome shotgun (WGS) entry which is preliminary data.</text>
</comment>
<dbReference type="Proteomes" id="UP001155182">
    <property type="component" value="Unassembled WGS sequence"/>
</dbReference>
<evidence type="ECO:0000313" key="1">
    <source>
        <dbReference type="EMBL" id="MCO4291740.1"/>
    </source>
</evidence>
<evidence type="ECO:0008006" key="3">
    <source>
        <dbReference type="Google" id="ProtNLM"/>
    </source>
</evidence>
<reference evidence="1" key="1">
    <citation type="submission" date="2022-06" db="EMBL/GenBank/DDBJ databases">
        <title>Solitalea sp. MAHUQ-68 isolated from rhizospheric soil.</title>
        <authorList>
            <person name="Huq M.A."/>
        </authorList>
    </citation>
    <scope>NUCLEOTIDE SEQUENCE</scope>
    <source>
        <strain evidence="1">MAHUQ-68</strain>
    </source>
</reference>
<accession>A0A9X2F0C3</accession>
<dbReference type="RefSeq" id="WP_252585977.1">
    <property type="nucleotide sequence ID" value="NZ_JAMWYS010000009.1"/>
</dbReference>